<dbReference type="Gene3D" id="3.40.50.410">
    <property type="entry name" value="von Willebrand factor, type A domain"/>
    <property type="match status" value="1"/>
</dbReference>
<dbReference type="Proteomes" id="UP000269945">
    <property type="component" value="Unassembled WGS sequence"/>
</dbReference>
<dbReference type="InterPro" id="IPR002035">
    <property type="entry name" value="VWF_A"/>
</dbReference>
<evidence type="ECO:0000313" key="3">
    <source>
        <dbReference type="Proteomes" id="UP000269945"/>
    </source>
</evidence>
<dbReference type="PANTHER" id="PTHR22588:SF3">
    <property type="entry name" value="VWFA DOMAIN-CONTAINING PROTEIN"/>
    <property type="match status" value="1"/>
</dbReference>
<evidence type="ECO:0000259" key="1">
    <source>
        <dbReference type="PROSITE" id="PS50234"/>
    </source>
</evidence>
<reference evidence="2 3" key="1">
    <citation type="submission" date="2018-10" db="EMBL/GenBank/DDBJ databases">
        <authorList>
            <person name="Ekblom R."/>
            <person name="Jareborg N."/>
        </authorList>
    </citation>
    <scope>NUCLEOTIDE SEQUENCE [LARGE SCALE GENOMIC DNA]</scope>
    <source>
        <tissue evidence="2">Muscle</tissue>
    </source>
</reference>
<organism evidence="2 3">
    <name type="scientific">Gulo gulo</name>
    <name type="common">Wolverine</name>
    <name type="synonym">Gluton</name>
    <dbReference type="NCBI Taxonomy" id="48420"/>
    <lineage>
        <taxon>Eukaryota</taxon>
        <taxon>Metazoa</taxon>
        <taxon>Chordata</taxon>
        <taxon>Craniata</taxon>
        <taxon>Vertebrata</taxon>
        <taxon>Euteleostomi</taxon>
        <taxon>Mammalia</taxon>
        <taxon>Eutheria</taxon>
        <taxon>Laurasiatheria</taxon>
        <taxon>Carnivora</taxon>
        <taxon>Caniformia</taxon>
        <taxon>Musteloidea</taxon>
        <taxon>Mustelidae</taxon>
        <taxon>Guloninae</taxon>
        <taxon>Gulo</taxon>
    </lineage>
</organism>
<accession>A0A9X9LG12</accession>
<dbReference type="Pfam" id="PF00092">
    <property type="entry name" value="VWA"/>
    <property type="match status" value="1"/>
</dbReference>
<comment type="caution">
    <text evidence="2">The sequence shown here is derived from an EMBL/GenBank/DDBJ whole genome shotgun (WGS) entry which is preliminary data.</text>
</comment>
<dbReference type="AlphaFoldDB" id="A0A9X9LG12"/>
<dbReference type="InterPro" id="IPR052229">
    <property type="entry name" value="Collagen-VI/PIF"/>
</dbReference>
<proteinExistence type="predicted"/>
<protein>
    <recommendedName>
        <fullName evidence="1">VWFA domain-containing protein</fullName>
    </recommendedName>
</protein>
<dbReference type="SUPFAM" id="SSF53300">
    <property type="entry name" value="vWA-like"/>
    <property type="match status" value="1"/>
</dbReference>
<gene>
    <name evidence="2" type="ORF">BN2614_LOCUS1</name>
</gene>
<dbReference type="PANTHER" id="PTHR22588">
    <property type="entry name" value="VWFA DOMAIN-CONTAINING PROTEIN"/>
    <property type="match status" value="1"/>
</dbReference>
<name>A0A9X9LG12_GULGU</name>
<dbReference type="PRINTS" id="PR00453">
    <property type="entry name" value="VWFADOMAIN"/>
</dbReference>
<evidence type="ECO:0000313" key="2">
    <source>
        <dbReference type="EMBL" id="VCW67355.1"/>
    </source>
</evidence>
<dbReference type="InterPro" id="IPR036465">
    <property type="entry name" value="vWFA_dom_sf"/>
</dbReference>
<dbReference type="PROSITE" id="PS50234">
    <property type="entry name" value="VWFA"/>
    <property type="match status" value="1"/>
</dbReference>
<dbReference type="EMBL" id="CYRY02002627">
    <property type="protein sequence ID" value="VCW67355.1"/>
    <property type="molecule type" value="Genomic_DNA"/>
</dbReference>
<keyword evidence="3" id="KW-1185">Reference proteome</keyword>
<feature type="domain" description="VWFA" evidence="1">
    <location>
        <begin position="60"/>
        <end position="112"/>
    </location>
</feature>
<feature type="non-terminal residue" evidence="2">
    <location>
        <position position="112"/>
    </location>
</feature>
<sequence>MTLATDFTSGKLLACDPGLSRTCDQNVYLSGLCYIFHQNLKGPVLQARPGYQECIKGNVDLVFLFDGSMSLQTDEFQKIVDFMKDVMKKLSNSSYQFAAVQFSTDHKTEFNF</sequence>